<organism evidence="8 9">
    <name type="scientific">Arthrobacter cryoconiti</name>
    <dbReference type="NCBI Taxonomy" id="748907"/>
    <lineage>
        <taxon>Bacteria</taxon>
        <taxon>Bacillati</taxon>
        <taxon>Actinomycetota</taxon>
        <taxon>Actinomycetes</taxon>
        <taxon>Micrococcales</taxon>
        <taxon>Micrococcaceae</taxon>
        <taxon>Arthrobacter</taxon>
    </lineage>
</organism>
<dbReference type="Pfam" id="PF00905">
    <property type="entry name" value="Transpeptidase"/>
    <property type="match status" value="1"/>
</dbReference>
<reference evidence="9" key="1">
    <citation type="journal article" date="2019" name="Int. J. Syst. Evol. Microbiol.">
        <title>The Global Catalogue of Microorganisms (GCM) 10K type strain sequencing project: providing services to taxonomists for standard genome sequencing and annotation.</title>
        <authorList>
            <consortium name="The Broad Institute Genomics Platform"/>
            <consortium name="The Broad Institute Genome Sequencing Center for Infectious Disease"/>
            <person name="Wu L."/>
            <person name="Ma J."/>
        </authorList>
    </citation>
    <scope>NUCLEOTIDE SEQUENCE [LARGE SCALE GENOMIC DNA]</scope>
    <source>
        <strain evidence="9">CGMCC 1.10698</strain>
    </source>
</reference>
<dbReference type="PANTHER" id="PTHR30627:SF1">
    <property type="entry name" value="PEPTIDOGLYCAN D,D-TRANSPEPTIDASE FTSI"/>
    <property type="match status" value="1"/>
</dbReference>
<protein>
    <submittedName>
        <fullName evidence="8">Peptidoglycan D,D-transpeptidase FtsI family protein</fullName>
    </submittedName>
</protein>
<dbReference type="Proteomes" id="UP001595773">
    <property type="component" value="Unassembled WGS sequence"/>
</dbReference>
<keyword evidence="5" id="KW-0812">Transmembrane</keyword>
<evidence type="ECO:0000256" key="2">
    <source>
        <dbReference type="ARBA" id="ARBA00007171"/>
    </source>
</evidence>
<sequence length="602" mass="63870">MVRSSQNNPGGPIVGLSAKSARRRMRVGISILIALLLIVSVKLVLIQGLDLNGNAEQAVLQRTVTQPLPSVRGKIIDANGKVLAESVLRYNITISPKNNSKATTFKRLDPNGNIEELTRTQGLTELAGVLGLDLSAVTKTASGDTNFAYVTKNVPPDTEDKVMKLRLPGVYSEATSERVYPQGSVGGNIVGFVGTDGKGLAGIEQSMNAKLTGKDGKRTYQRGANGIIIPTAPVSVTAPVNGEDVKLTVNSDIQFFAQRAAEQQKQQYSAEWANVVVAEVKTGKIIALGDTSTVDPGNPGASKAEDRGARSVTAAIEPGSTEKTVTAAALIQEGLIEPDTHLVIPPTYTVNGQTFTDAFPHGTENRTFAGVIGDSLNTGTVMAGEKLTPQQRYDYLHNFGIGQQPNIPLPGVSAGILAQPSKWDGRQEYTVLFGQGVAQTPLQTAMIYQTIANNGVRLDPQIVDAYIAPDGTEEKVPQRPGTTVVSPQTAQKVRDILESVTTVADAKNVSIPGYRVGGKTGTAESPADNGHGFDGYTSSFAGMAPMDDPQYVVLITVQRPQGLIYGVSQGPTFNEVMGQVLQTYNVPPSTTPSVKLPQYFDQ</sequence>
<dbReference type="PANTHER" id="PTHR30627">
    <property type="entry name" value="PEPTIDOGLYCAN D,D-TRANSPEPTIDASE"/>
    <property type="match status" value="1"/>
</dbReference>
<comment type="similarity">
    <text evidence="2">Belongs to the transpeptidase family.</text>
</comment>
<dbReference type="RefSeq" id="WP_230066449.1">
    <property type="nucleotide sequence ID" value="NZ_BAABLL010000019.1"/>
</dbReference>
<dbReference type="Gene3D" id="3.30.450.330">
    <property type="match status" value="1"/>
</dbReference>
<feature type="transmembrane region" description="Helical" evidence="5">
    <location>
        <begin position="27"/>
        <end position="49"/>
    </location>
</feature>
<keyword evidence="5" id="KW-1133">Transmembrane helix</keyword>
<keyword evidence="3 5" id="KW-0472">Membrane</keyword>
<comment type="subcellular location">
    <subcellularLocation>
        <location evidence="1">Membrane</location>
    </subcellularLocation>
</comment>
<evidence type="ECO:0000256" key="3">
    <source>
        <dbReference type="ARBA" id="ARBA00023136"/>
    </source>
</evidence>
<evidence type="ECO:0000259" key="6">
    <source>
        <dbReference type="Pfam" id="PF00905"/>
    </source>
</evidence>
<feature type="domain" description="Penicillin-binding protein transpeptidase" evidence="6">
    <location>
        <begin position="275"/>
        <end position="577"/>
    </location>
</feature>
<evidence type="ECO:0000259" key="7">
    <source>
        <dbReference type="Pfam" id="PF03717"/>
    </source>
</evidence>
<evidence type="ECO:0000313" key="8">
    <source>
        <dbReference type="EMBL" id="MFC4264826.1"/>
    </source>
</evidence>
<evidence type="ECO:0000313" key="9">
    <source>
        <dbReference type="Proteomes" id="UP001595773"/>
    </source>
</evidence>
<dbReference type="Gene3D" id="3.40.710.10">
    <property type="entry name" value="DD-peptidase/beta-lactamase superfamily"/>
    <property type="match status" value="1"/>
</dbReference>
<evidence type="ECO:0000256" key="4">
    <source>
        <dbReference type="SAM" id="MobiDB-lite"/>
    </source>
</evidence>
<accession>A0ABV8QXE0</accession>
<dbReference type="Pfam" id="PF03717">
    <property type="entry name" value="PBP_dimer"/>
    <property type="match status" value="1"/>
</dbReference>
<keyword evidence="9" id="KW-1185">Reference proteome</keyword>
<dbReference type="Gene3D" id="3.90.1310.10">
    <property type="entry name" value="Penicillin-binding protein 2a (Domain 2)"/>
    <property type="match status" value="1"/>
</dbReference>
<name>A0ABV8QXE0_9MICC</name>
<dbReference type="InterPro" id="IPR005311">
    <property type="entry name" value="PBP_dimer"/>
</dbReference>
<gene>
    <name evidence="8" type="ORF">ACFOW9_04345</name>
</gene>
<dbReference type="InterPro" id="IPR012338">
    <property type="entry name" value="Beta-lactam/transpept-like"/>
</dbReference>
<dbReference type="EMBL" id="JBHSCQ010000005">
    <property type="protein sequence ID" value="MFC4264826.1"/>
    <property type="molecule type" value="Genomic_DNA"/>
</dbReference>
<feature type="domain" description="Penicillin-binding protein dimerisation" evidence="7">
    <location>
        <begin position="69"/>
        <end position="230"/>
    </location>
</feature>
<comment type="caution">
    <text evidence="8">The sequence shown here is derived from an EMBL/GenBank/DDBJ whole genome shotgun (WGS) entry which is preliminary data.</text>
</comment>
<feature type="region of interest" description="Disordered" evidence="4">
    <location>
        <begin position="291"/>
        <end position="310"/>
    </location>
</feature>
<dbReference type="SUPFAM" id="SSF56601">
    <property type="entry name" value="beta-lactamase/transpeptidase-like"/>
    <property type="match status" value="1"/>
</dbReference>
<dbReference type="SUPFAM" id="SSF56519">
    <property type="entry name" value="Penicillin binding protein dimerisation domain"/>
    <property type="match status" value="1"/>
</dbReference>
<evidence type="ECO:0000256" key="1">
    <source>
        <dbReference type="ARBA" id="ARBA00004370"/>
    </source>
</evidence>
<dbReference type="InterPro" id="IPR050515">
    <property type="entry name" value="Beta-lactam/transpept"/>
</dbReference>
<proteinExistence type="inferred from homology"/>
<evidence type="ECO:0000256" key="5">
    <source>
        <dbReference type="SAM" id="Phobius"/>
    </source>
</evidence>
<dbReference type="InterPro" id="IPR001460">
    <property type="entry name" value="PCN-bd_Tpept"/>
</dbReference>
<dbReference type="InterPro" id="IPR036138">
    <property type="entry name" value="PBP_dimer_sf"/>
</dbReference>